<name>A0ACC0ZH40_9ROSI</name>
<comment type="caution">
    <text evidence="1">The sequence shown here is derived from an EMBL/GenBank/DDBJ whole genome shotgun (WGS) entry which is preliminary data.</text>
</comment>
<dbReference type="Proteomes" id="UP001163603">
    <property type="component" value="Chromosome 2"/>
</dbReference>
<gene>
    <name evidence="1" type="ORF">Pint_16188</name>
</gene>
<protein>
    <submittedName>
        <fullName evidence="1">Uncharacterized protein</fullName>
    </submittedName>
</protein>
<proteinExistence type="predicted"/>
<keyword evidence="2" id="KW-1185">Reference proteome</keyword>
<organism evidence="1 2">
    <name type="scientific">Pistacia integerrima</name>
    <dbReference type="NCBI Taxonomy" id="434235"/>
    <lineage>
        <taxon>Eukaryota</taxon>
        <taxon>Viridiplantae</taxon>
        <taxon>Streptophyta</taxon>
        <taxon>Embryophyta</taxon>
        <taxon>Tracheophyta</taxon>
        <taxon>Spermatophyta</taxon>
        <taxon>Magnoliopsida</taxon>
        <taxon>eudicotyledons</taxon>
        <taxon>Gunneridae</taxon>
        <taxon>Pentapetalae</taxon>
        <taxon>rosids</taxon>
        <taxon>malvids</taxon>
        <taxon>Sapindales</taxon>
        <taxon>Anacardiaceae</taxon>
        <taxon>Pistacia</taxon>
    </lineage>
</organism>
<accession>A0ACC0ZH40</accession>
<evidence type="ECO:0000313" key="1">
    <source>
        <dbReference type="EMBL" id="KAJ0049422.1"/>
    </source>
</evidence>
<sequence length="291" mass="34061">MQNVIKEKRVRFCDPQTEQSKKATETSPPFQQLDSFMGDYLGNKVQDWLQKQFPGPIKDDYDPKQSELAVAVAAAAYSICTLEEAETRHRRKVREELELSRTKSKSVKEDTITRLPSSDRLTRGLSSKDQRKAGETSFRNLAEVERKQHESAIPISRPSHSSTVRTMSTAERNQKQQARHKNVETRADAWEKEQIEKMNKRYEKMRSSILAWENERKMQTKLKMEKKKIELEHKRVLNQQHYQNKIARIERIAGGAKAQVEEERRNKEHEIKQKARMIRSKGKFPVTCFCC</sequence>
<dbReference type="EMBL" id="CM047737">
    <property type="protein sequence ID" value="KAJ0049422.1"/>
    <property type="molecule type" value="Genomic_DNA"/>
</dbReference>
<reference evidence="2" key="1">
    <citation type="journal article" date="2023" name="G3 (Bethesda)">
        <title>Genome assembly and association tests identify interacting loci associated with vigor, precocity, and sex in interspecific pistachio rootstocks.</title>
        <authorList>
            <person name="Palmer W."/>
            <person name="Jacygrad E."/>
            <person name="Sagayaradj S."/>
            <person name="Cavanaugh K."/>
            <person name="Han R."/>
            <person name="Bertier L."/>
            <person name="Beede B."/>
            <person name="Kafkas S."/>
            <person name="Golino D."/>
            <person name="Preece J."/>
            <person name="Michelmore R."/>
        </authorList>
    </citation>
    <scope>NUCLEOTIDE SEQUENCE [LARGE SCALE GENOMIC DNA]</scope>
</reference>
<evidence type="ECO:0000313" key="2">
    <source>
        <dbReference type="Proteomes" id="UP001163603"/>
    </source>
</evidence>